<evidence type="ECO:0000313" key="2">
    <source>
        <dbReference type="Proteomes" id="UP000192656"/>
    </source>
</evidence>
<dbReference type="AlphaFoldDB" id="A0A1W2ADI9"/>
<accession>A0A1W2ADI9</accession>
<protein>
    <submittedName>
        <fullName evidence="1">Uncharacterized protein</fullName>
    </submittedName>
</protein>
<dbReference type="RefSeq" id="WP_084409219.1">
    <property type="nucleotide sequence ID" value="NZ_FWXR01000004.1"/>
</dbReference>
<gene>
    <name evidence="1" type="ORF">SAMN06297251_10479</name>
</gene>
<organism evidence="1 2">
    <name type="scientific">Fulvimarina manganoxydans</name>
    <dbReference type="NCBI Taxonomy" id="937218"/>
    <lineage>
        <taxon>Bacteria</taxon>
        <taxon>Pseudomonadati</taxon>
        <taxon>Pseudomonadota</taxon>
        <taxon>Alphaproteobacteria</taxon>
        <taxon>Hyphomicrobiales</taxon>
        <taxon>Aurantimonadaceae</taxon>
        <taxon>Fulvimarina</taxon>
    </lineage>
</organism>
<proteinExistence type="predicted"/>
<sequence>MTGPRVTAGRPAPTFVVRSARRGQIEFLSLDEAIASVRRAMLTEILCGRPAEVTISTSGRAS</sequence>
<dbReference type="Proteomes" id="UP000192656">
    <property type="component" value="Unassembled WGS sequence"/>
</dbReference>
<name>A0A1W2ADI9_9HYPH</name>
<reference evidence="1 2" key="1">
    <citation type="submission" date="2017-04" db="EMBL/GenBank/DDBJ databases">
        <authorList>
            <person name="Afonso C.L."/>
            <person name="Miller P.J."/>
            <person name="Scott M.A."/>
            <person name="Spackman E."/>
            <person name="Goraichik I."/>
            <person name="Dimitrov K.M."/>
            <person name="Suarez D.L."/>
            <person name="Swayne D.E."/>
        </authorList>
    </citation>
    <scope>NUCLEOTIDE SEQUENCE [LARGE SCALE GENOMIC DNA]</scope>
    <source>
        <strain evidence="1 2">CGMCC 1.10972</strain>
    </source>
</reference>
<keyword evidence="2" id="KW-1185">Reference proteome</keyword>
<dbReference type="STRING" id="937218.SAMN06297251_10479"/>
<dbReference type="EMBL" id="FWXR01000004">
    <property type="protein sequence ID" value="SMC58531.1"/>
    <property type="molecule type" value="Genomic_DNA"/>
</dbReference>
<evidence type="ECO:0000313" key="1">
    <source>
        <dbReference type="EMBL" id="SMC58531.1"/>
    </source>
</evidence>